<sequence>MKNIFVKIAAITSLSLIATFSQASLIGSITHDYGSQYTASSLNSANSCDTMNSDSVTIRNSSNCQRFYDLFDLSSINYDTIDYFELTLSFSRTLGIAEWWTVRPAASTSSTDATQLLDLQTLIPAYGSLTQSFTFNVVNNNVFDKIVDNQNFYLWFAHLGLGNQNFRLADAKLDVFGTLAEVPEPAPLALLSLSLIALALGKRRKN</sequence>
<dbReference type="OrthoDB" id="7063012at2"/>
<evidence type="ECO:0008006" key="4">
    <source>
        <dbReference type="Google" id="ProtNLM"/>
    </source>
</evidence>
<dbReference type="RefSeq" id="WP_068374159.1">
    <property type="nucleotide sequence ID" value="NZ_LSNE01000003.1"/>
</dbReference>
<dbReference type="NCBIfam" id="TIGR02595">
    <property type="entry name" value="PEP_CTERM"/>
    <property type="match status" value="1"/>
</dbReference>
<gene>
    <name evidence="2" type="ORF">AX660_09415</name>
</gene>
<protein>
    <recommendedName>
        <fullName evidence="4">PEP-CTERM protein-sorting domain-containing protein</fullName>
    </recommendedName>
</protein>
<dbReference type="STRING" id="1799789.AX660_09415"/>
<accession>A0A136A4R6</accession>
<dbReference type="Proteomes" id="UP000070299">
    <property type="component" value="Unassembled WGS sequence"/>
</dbReference>
<reference evidence="3" key="1">
    <citation type="submission" date="2016-02" db="EMBL/GenBank/DDBJ databases">
        <authorList>
            <person name="Schultz-Johansen M."/>
            <person name="Glaring M.A."/>
            <person name="Bech P.K."/>
            <person name="Stougaard P."/>
        </authorList>
    </citation>
    <scope>NUCLEOTIDE SEQUENCE [LARGE SCALE GENOMIC DNA]</scope>
    <source>
        <strain evidence="3">S66</strain>
    </source>
</reference>
<comment type="caution">
    <text evidence="2">The sequence shown here is derived from an EMBL/GenBank/DDBJ whole genome shotgun (WGS) entry which is preliminary data.</text>
</comment>
<name>A0A136A4R6_9ALTE</name>
<evidence type="ECO:0000313" key="3">
    <source>
        <dbReference type="Proteomes" id="UP000070299"/>
    </source>
</evidence>
<proteinExistence type="predicted"/>
<dbReference type="AlphaFoldDB" id="A0A136A4R6"/>
<feature type="chain" id="PRO_5007469651" description="PEP-CTERM protein-sorting domain-containing protein" evidence="1">
    <location>
        <begin position="24"/>
        <end position="206"/>
    </location>
</feature>
<evidence type="ECO:0000313" key="2">
    <source>
        <dbReference type="EMBL" id="KXI30196.1"/>
    </source>
</evidence>
<feature type="signal peptide" evidence="1">
    <location>
        <begin position="1"/>
        <end position="23"/>
    </location>
</feature>
<dbReference type="InterPro" id="IPR013424">
    <property type="entry name" value="Ice-binding_C"/>
</dbReference>
<keyword evidence="1" id="KW-0732">Signal</keyword>
<dbReference type="EMBL" id="LSNE01000003">
    <property type="protein sequence ID" value="KXI30196.1"/>
    <property type="molecule type" value="Genomic_DNA"/>
</dbReference>
<evidence type="ECO:0000256" key="1">
    <source>
        <dbReference type="SAM" id="SignalP"/>
    </source>
</evidence>
<keyword evidence="3" id="KW-1185">Reference proteome</keyword>
<organism evidence="2 3">
    <name type="scientific">Paraglaciecola hydrolytica</name>
    <dbReference type="NCBI Taxonomy" id="1799789"/>
    <lineage>
        <taxon>Bacteria</taxon>
        <taxon>Pseudomonadati</taxon>
        <taxon>Pseudomonadota</taxon>
        <taxon>Gammaproteobacteria</taxon>
        <taxon>Alteromonadales</taxon>
        <taxon>Alteromonadaceae</taxon>
        <taxon>Paraglaciecola</taxon>
    </lineage>
</organism>